<dbReference type="InterPro" id="IPR046059">
    <property type="entry name" value="DUF6017"/>
</dbReference>
<reference evidence="3 4" key="1">
    <citation type="submission" date="2015-10" db="EMBL/GenBank/DDBJ databases">
        <title>Butyribacter intestini gen. nov., sp. nov., a butyric acid-producing bacterium of the family Lachnospiraceae isolated from the human faeces.</title>
        <authorList>
            <person name="Zou Y."/>
            <person name="Xue W."/>
            <person name="Luo G."/>
            <person name="Lv M."/>
        </authorList>
    </citation>
    <scope>NUCLEOTIDE SEQUENCE [LARGE SCALE GENOMIC DNA]</scope>
    <source>
        <strain evidence="3 4">TF01-11</strain>
    </source>
</reference>
<evidence type="ECO:0000313" key="3">
    <source>
        <dbReference type="EMBL" id="KQC86258.1"/>
    </source>
</evidence>
<evidence type="ECO:0000256" key="1">
    <source>
        <dbReference type="SAM" id="MobiDB-lite"/>
    </source>
</evidence>
<dbReference type="Pfam" id="PF19481">
    <property type="entry name" value="DUF6017"/>
    <property type="match status" value="1"/>
</dbReference>
<dbReference type="EMBL" id="LLKB01000001">
    <property type="protein sequence ID" value="KQC86258.1"/>
    <property type="molecule type" value="Genomic_DNA"/>
</dbReference>
<evidence type="ECO:0000313" key="4">
    <source>
        <dbReference type="Proteomes" id="UP000050833"/>
    </source>
</evidence>
<comment type="caution">
    <text evidence="3">The sequence shown here is derived from an EMBL/GenBank/DDBJ whole genome shotgun (WGS) entry which is preliminary data.</text>
</comment>
<dbReference type="Proteomes" id="UP000050833">
    <property type="component" value="Unassembled WGS sequence"/>
</dbReference>
<dbReference type="RefSeq" id="WP_055941620.1">
    <property type="nucleotide sequence ID" value="NZ_LLKB01000001.1"/>
</dbReference>
<name>A0AAW3JTP7_9FIRM</name>
<dbReference type="AlphaFoldDB" id="A0AAW3JTP7"/>
<feature type="domain" description="DUF6017" evidence="2">
    <location>
        <begin position="219"/>
        <end position="333"/>
    </location>
</feature>
<feature type="region of interest" description="Disordered" evidence="1">
    <location>
        <begin position="120"/>
        <end position="174"/>
    </location>
</feature>
<evidence type="ECO:0000259" key="2">
    <source>
        <dbReference type="Pfam" id="PF19481"/>
    </source>
</evidence>
<keyword evidence="4" id="KW-1185">Reference proteome</keyword>
<protein>
    <recommendedName>
        <fullName evidence="2">DUF6017 domain-containing protein</fullName>
    </recommendedName>
</protein>
<gene>
    <name evidence="3" type="ORF">APZ18_03460</name>
</gene>
<accession>A0AAW3JTP7</accession>
<proteinExistence type="predicted"/>
<organism evidence="3 4">
    <name type="scientific">Butyribacter intestini</name>
    <dbReference type="NCBI Taxonomy" id="1703332"/>
    <lineage>
        <taxon>Bacteria</taxon>
        <taxon>Bacillati</taxon>
        <taxon>Bacillota</taxon>
        <taxon>Clostridia</taxon>
        <taxon>Lachnospirales</taxon>
        <taxon>Lachnospiraceae</taxon>
        <taxon>Butyribacter</taxon>
    </lineage>
</organism>
<sequence length="348" mass="39520">MAEGFFRSKKGFTVVQNEITRDTHISLKAKGLYLVIQAYISMPDKKWTKEDFRNLTKEGKKAFDSAWKELKDFGYLKVHFMPDNGKWQAEYELLDEPDLGPHTLYHNSNGEISSNNLTRAERKQQADLCAEENEQASSENNSDPAAEKETNDRYPPFGTNGKDDRCPLFGSNGNGNNANGNNAYGSNANGGNNNKDYNINPDIKTGILNPNLNPYQDQEVIREDYSMEFIVQHYELEARYIPRGKEQQFNTVKDVLYDVLNTGKPIIRVMGEDKPAAVVKSRLLKLDRLDIDYAIEQYQKQVTKVHNHKAYMLTVLYQAKSQGELDISNQVMYDFYGAGSHEKDSGAG</sequence>